<dbReference type="EMBL" id="CAJJDP010000001">
    <property type="protein sequence ID" value="CAD8131803.1"/>
    <property type="molecule type" value="Genomic_DNA"/>
</dbReference>
<proteinExistence type="predicted"/>
<dbReference type="OMA" id="PQMENEQ"/>
<dbReference type="AlphaFoldDB" id="A0A8S1RWS8"/>
<dbReference type="InterPro" id="IPR000608">
    <property type="entry name" value="UBC"/>
</dbReference>
<reference evidence="3" key="1">
    <citation type="submission" date="2021-01" db="EMBL/GenBank/DDBJ databases">
        <authorList>
            <consortium name="Genoscope - CEA"/>
            <person name="William W."/>
        </authorList>
    </citation>
    <scope>NUCLEOTIDE SEQUENCE</scope>
</reference>
<keyword evidence="4" id="KW-1185">Reference proteome</keyword>
<evidence type="ECO:0000313" key="3">
    <source>
        <dbReference type="EMBL" id="CAD8131803.1"/>
    </source>
</evidence>
<accession>A0A8S1RWS8</accession>
<feature type="domain" description="UBC core" evidence="2">
    <location>
        <begin position="94"/>
        <end position="212"/>
    </location>
</feature>
<dbReference type="Proteomes" id="UP000683925">
    <property type="component" value="Unassembled WGS sequence"/>
</dbReference>
<dbReference type="Pfam" id="PF00179">
    <property type="entry name" value="UQ_con"/>
    <property type="match status" value="1"/>
</dbReference>
<comment type="caution">
    <text evidence="3">The sequence shown here is derived from an EMBL/GenBank/DDBJ whole genome shotgun (WGS) entry which is preliminary data.</text>
</comment>
<evidence type="ECO:0000256" key="1">
    <source>
        <dbReference type="SAM" id="MobiDB-lite"/>
    </source>
</evidence>
<sequence length="224" mass="25967">MDPNQLKLNPKIKIISASQQPQSKNIQELPQNNLYSSQGSNERQSSNNNIKIKLQPQMNPQRASDFENLFSKVQQDIEQNDVLYNLSPLMENQQVNYQFWRFEFRGQGNFEGKCISGVLKLQSDHPVSAPIFYFDPIRVGQIDEVIQHLNIYGDHTLCIPLFTYWKQTTSEYEILQAIEHIFHNPNWQEGDAPANPGLSSETQDQRDQIQRNQAKYLPGFQKAQ</sequence>
<evidence type="ECO:0000313" key="4">
    <source>
        <dbReference type="Proteomes" id="UP000683925"/>
    </source>
</evidence>
<name>A0A8S1RWS8_PAROT</name>
<protein>
    <recommendedName>
        <fullName evidence="2">UBC core domain-containing protein</fullName>
    </recommendedName>
</protein>
<organism evidence="3 4">
    <name type="scientific">Paramecium octaurelia</name>
    <dbReference type="NCBI Taxonomy" id="43137"/>
    <lineage>
        <taxon>Eukaryota</taxon>
        <taxon>Sar</taxon>
        <taxon>Alveolata</taxon>
        <taxon>Ciliophora</taxon>
        <taxon>Intramacronucleata</taxon>
        <taxon>Oligohymenophorea</taxon>
        <taxon>Peniculida</taxon>
        <taxon>Parameciidae</taxon>
        <taxon>Paramecium</taxon>
    </lineage>
</organism>
<dbReference type="CDD" id="cd00195">
    <property type="entry name" value="UBCc_UEV"/>
    <property type="match status" value="1"/>
</dbReference>
<feature type="region of interest" description="Disordered" evidence="1">
    <location>
        <begin position="189"/>
        <end position="224"/>
    </location>
</feature>
<dbReference type="OrthoDB" id="300659at2759"/>
<evidence type="ECO:0000259" key="2">
    <source>
        <dbReference type="Pfam" id="PF00179"/>
    </source>
</evidence>
<gene>
    <name evidence="3" type="ORF">POCTA_138.1.T0030112</name>
</gene>